<dbReference type="RefSeq" id="WP_184849815.1">
    <property type="nucleotide sequence ID" value="NZ_JABZEH010000001.1"/>
</dbReference>
<evidence type="ECO:0000313" key="1">
    <source>
        <dbReference type="EMBL" id="MDB0524539.1"/>
    </source>
</evidence>
<dbReference type="EMBL" id="JAIVEX010000015">
    <property type="protein sequence ID" value="MDB0524539.1"/>
    <property type="molecule type" value="Genomic_DNA"/>
</dbReference>
<dbReference type="Proteomes" id="UP001143674">
    <property type="component" value="Unassembled WGS sequence"/>
</dbReference>
<name>A0A7X0PY90_RALSL</name>
<reference evidence="1" key="1">
    <citation type="submission" date="2021-09" db="EMBL/GenBank/DDBJ databases">
        <title>Genomic analysis of Ralstonia spp.</title>
        <authorList>
            <person name="Aburjaile F."/>
            <person name="Ariute J.C."/>
            <person name="Pais A.K.L."/>
            <person name="Albuquerque G.M.R."/>
            <person name="Silva A.M.F."/>
            <person name="Brenig B."/>
            <person name="Azevedo V."/>
            <person name="Matiuzzi M."/>
            <person name="Ramos R."/>
            <person name="Goes-Neto A."/>
            <person name="Soares S."/>
            <person name="Iseppon A.M.B."/>
            <person name="Souza E."/>
            <person name="Gama M."/>
        </authorList>
    </citation>
    <scope>NUCLEOTIDE SEQUENCE</scope>
    <source>
        <strain evidence="1">B4</strain>
    </source>
</reference>
<sequence length="158" mass="17361">MDAAYAEHYAAVGEKLDQYAAVMLDCLQKRGEFNELHDVAGVNVAPVDGNAFAIAINVSHVQLRGVFTHAFAQDADEKQLCGVLDFRRVDGKGVPHGDALVRVLVDHDGNCGWRGNFDNLHSRVPPGAPEGQYFRRAILQLLRLQIFEQLEAHPLGGM</sequence>
<protein>
    <submittedName>
        <fullName evidence="1">Uncharacterized protein</fullName>
    </submittedName>
</protein>
<evidence type="ECO:0000313" key="2">
    <source>
        <dbReference type="Proteomes" id="UP001143674"/>
    </source>
</evidence>
<proteinExistence type="predicted"/>
<comment type="caution">
    <text evidence="1">The sequence shown here is derived from an EMBL/GenBank/DDBJ whole genome shotgun (WGS) entry which is preliminary data.</text>
</comment>
<dbReference type="AlphaFoldDB" id="A0A7X0PY90"/>
<gene>
    <name evidence="1" type="ORF">LBW55_23290</name>
</gene>
<organism evidence="1 2">
    <name type="scientific">Ralstonia solanacearum</name>
    <name type="common">Pseudomonas solanacearum</name>
    <dbReference type="NCBI Taxonomy" id="305"/>
    <lineage>
        <taxon>Bacteria</taxon>
        <taxon>Pseudomonadati</taxon>
        <taxon>Pseudomonadota</taxon>
        <taxon>Betaproteobacteria</taxon>
        <taxon>Burkholderiales</taxon>
        <taxon>Burkholderiaceae</taxon>
        <taxon>Ralstonia</taxon>
        <taxon>Ralstonia solanacearum species complex</taxon>
    </lineage>
</organism>
<accession>A0A7X0PY90</accession>